<protein>
    <submittedName>
        <fullName evidence="3">Germacrene C/D synthase</fullName>
    </submittedName>
</protein>
<dbReference type="PROSITE" id="PS00109">
    <property type="entry name" value="PROTEIN_KINASE_TYR"/>
    <property type="match status" value="1"/>
</dbReference>
<gene>
    <name evidence="3" type="ORF">RSOLAG22IIIB_09673</name>
</gene>
<evidence type="ECO:0000259" key="2">
    <source>
        <dbReference type="Pfam" id="PF17667"/>
    </source>
</evidence>
<proteinExistence type="predicted"/>
<evidence type="ECO:0000313" key="3">
    <source>
        <dbReference type="EMBL" id="CUA71585.1"/>
    </source>
</evidence>
<name>A0A0K6FZ85_9AGAM</name>
<dbReference type="InterPro" id="IPR040976">
    <property type="entry name" value="Pkinase_fungal"/>
</dbReference>
<keyword evidence="4" id="KW-1185">Reference proteome</keyword>
<dbReference type="AlphaFoldDB" id="A0A0K6FZ85"/>
<feature type="domain" description="Fungal-type protein kinase" evidence="2">
    <location>
        <begin position="116"/>
        <end position="531"/>
    </location>
</feature>
<organism evidence="3 4">
    <name type="scientific">Rhizoctonia solani</name>
    <dbReference type="NCBI Taxonomy" id="456999"/>
    <lineage>
        <taxon>Eukaryota</taxon>
        <taxon>Fungi</taxon>
        <taxon>Dikarya</taxon>
        <taxon>Basidiomycota</taxon>
        <taxon>Agaricomycotina</taxon>
        <taxon>Agaricomycetes</taxon>
        <taxon>Cantharellales</taxon>
        <taxon>Ceratobasidiaceae</taxon>
        <taxon>Rhizoctonia</taxon>
    </lineage>
</organism>
<dbReference type="PANTHER" id="PTHR38248">
    <property type="entry name" value="FUNK1 6"/>
    <property type="match status" value="1"/>
</dbReference>
<dbReference type="InterPro" id="IPR011009">
    <property type="entry name" value="Kinase-like_dom_sf"/>
</dbReference>
<dbReference type="EMBL" id="CYGV01001248">
    <property type="protein sequence ID" value="CUA71585.1"/>
    <property type="molecule type" value="Genomic_DNA"/>
</dbReference>
<accession>A0A0K6FZ85</accession>
<dbReference type="Gene3D" id="1.10.510.10">
    <property type="entry name" value="Transferase(Phosphotransferase) domain 1"/>
    <property type="match status" value="1"/>
</dbReference>
<evidence type="ECO:0000313" key="4">
    <source>
        <dbReference type="Proteomes" id="UP000044841"/>
    </source>
</evidence>
<sequence>MYNIPAAPEVTLNALIDGVLATFPPDSLDPVCDTLAFNNIIQDPHNNPKWKWLPQDPNAAQSDNLNAFSFFEEIVLAVVNSQSPSKRFESDLKFRVTRKGITIGSGHDSSYPDGFFYLRKRQRRPTKFSRSDLFMPMVFNTTENERDKINDHSKMIECMHLIMQSDPRRRFVHGLTCENTRMRLCMLVRRLTNIHEWKYLVRIITSMLLAPPDRLGLDPDVELVPCDDLDAEPSYDTTIRNSDTEEYTTYRTLKTISNAGASRMVGPGTRVWLVQKLVDGNLAGPRYILKDAWIREDCVPEHVALKEIQAAQPSYARHFLTLIDHGLAYFSVAAPDHTHTTMRRLKLIPTNKVLLIRSNTTRGHEDYWYHWCLSELSRRHYRIVLEEIGTPVYNLSNWTDVFIAVQGAWEGLHAMHLCGYVHRDVSVGNILLVPASGSLTQRGVIIDLEYAKKTNDMNSPYDRRTGTADFMATEVEFAEHHRLEELRQARINAHPDRVSTTWYENQVKPLPQFRHNPLHDMESIWWVCSWMMFHLIPPGQSNEVHSDNYHRIFDDRYSKRDFITYSLKFSQWTAHLPGAAPFVSIMREWAIFFKNHYRSCYRRQDTSKTLLKHIRVGIYAIKSSYEDGKTFLQQLEEASRSPPATLLSAPQQGGDDSTAVTIN</sequence>
<dbReference type="Proteomes" id="UP000044841">
    <property type="component" value="Unassembled WGS sequence"/>
</dbReference>
<feature type="region of interest" description="Disordered" evidence="1">
    <location>
        <begin position="642"/>
        <end position="663"/>
    </location>
</feature>
<dbReference type="Pfam" id="PF17667">
    <property type="entry name" value="Pkinase_fungal"/>
    <property type="match status" value="1"/>
</dbReference>
<dbReference type="GO" id="GO:0004672">
    <property type="term" value="F:protein kinase activity"/>
    <property type="evidence" value="ECO:0007669"/>
    <property type="project" value="InterPro"/>
</dbReference>
<dbReference type="SUPFAM" id="SSF56112">
    <property type="entry name" value="Protein kinase-like (PK-like)"/>
    <property type="match status" value="1"/>
</dbReference>
<feature type="compositionally biased region" description="Polar residues" evidence="1">
    <location>
        <begin position="648"/>
        <end position="663"/>
    </location>
</feature>
<dbReference type="PANTHER" id="PTHR38248:SF2">
    <property type="entry name" value="FUNK1 11"/>
    <property type="match status" value="1"/>
</dbReference>
<reference evidence="3 4" key="1">
    <citation type="submission" date="2015-07" db="EMBL/GenBank/DDBJ databases">
        <authorList>
            <person name="Noorani M."/>
        </authorList>
    </citation>
    <scope>NUCLEOTIDE SEQUENCE [LARGE SCALE GENOMIC DNA]</scope>
    <source>
        <strain evidence="3">BBA 69670</strain>
    </source>
</reference>
<evidence type="ECO:0000256" key="1">
    <source>
        <dbReference type="SAM" id="MobiDB-lite"/>
    </source>
</evidence>
<dbReference type="InterPro" id="IPR008266">
    <property type="entry name" value="Tyr_kinase_AS"/>
</dbReference>